<keyword evidence="3" id="KW-1185">Reference proteome</keyword>
<feature type="compositionally biased region" description="Basic and acidic residues" evidence="1">
    <location>
        <begin position="36"/>
        <end position="53"/>
    </location>
</feature>
<feature type="region of interest" description="Disordered" evidence="1">
    <location>
        <begin position="22"/>
        <end position="53"/>
    </location>
</feature>
<evidence type="ECO:0000256" key="1">
    <source>
        <dbReference type="SAM" id="MobiDB-lite"/>
    </source>
</evidence>
<evidence type="ECO:0000313" key="3">
    <source>
        <dbReference type="Proteomes" id="UP001627408"/>
    </source>
</evidence>
<comment type="caution">
    <text evidence="2">The sequence shown here is derived from an EMBL/GenBank/DDBJ whole genome shotgun (WGS) entry which is preliminary data.</text>
</comment>
<evidence type="ECO:0008006" key="4">
    <source>
        <dbReference type="Google" id="ProtNLM"/>
    </source>
</evidence>
<dbReference type="Proteomes" id="UP001627408">
    <property type="component" value="Unassembled WGS sequence"/>
</dbReference>
<reference evidence="2 3" key="1">
    <citation type="submission" date="2024-08" db="EMBL/GenBank/DDBJ databases">
        <title>Tateyamaria sp. nov., isolated from marine algae.</title>
        <authorList>
            <person name="Choi B.J."/>
            <person name="Kim J.M."/>
            <person name="Lee J.K."/>
            <person name="Choi D.G."/>
            <person name="Bayburt H."/>
            <person name="Baek J.H."/>
            <person name="Han D.M."/>
            <person name="Jeon C.O."/>
        </authorList>
    </citation>
    <scope>NUCLEOTIDE SEQUENCE [LARGE SCALE GENOMIC DNA]</scope>
    <source>
        <strain evidence="2 3">KMU-156</strain>
    </source>
</reference>
<proteinExistence type="predicted"/>
<accession>A0ABW8UUH5</accession>
<organism evidence="2 3">
    <name type="scientific">Tateyamaria armeniaca</name>
    <dbReference type="NCBI Taxonomy" id="2518930"/>
    <lineage>
        <taxon>Bacteria</taxon>
        <taxon>Pseudomonadati</taxon>
        <taxon>Pseudomonadota</taxon>
        <taxon>Alphaproteobacteria</taxon>
        <taxon>Rhodobacterales</taxon>
        <taxon>Roseobacteraceae</taxon>
        <taxon>Tateyamaria</taxon>
    </lineage>
</organism>
<dbReference type="EMBL" id="JBHDIY010000002">
    <property type="protein sequence ID" value="MFL4468843.1"/>
    <property type="molecule type" value="Genomic_DNA"/>
</dbReference>
<name>A0ABW8UUH5_9RHOB</name>
<evidence type="ECO:0000313" key="2">
    <source>
        <dbReference type="EMBL" id="MFL4468843.1"/>
    </source>
</evidence>
<sequence length="53" mass="5726">MADKTAPQSKAKDDREARLKAALQANLGRRKAQAKARKDTGQADDTGKEQDDG</sequence>
<dbReference type="RefSeq" id="WP_407590586.1">
    <property type="nucleotide sequence ID" value="NZ_JBHDIY010000002.1"/>
</dbReference>
<protein>
    <recommendedName>
        <fullName evidence="4">DUF4169 domain-containing protein</fullName>
    </recommendedName>
</protein>
<gene>
    <name evidence="2" type="ORF">ACERZ8_02755</name>
</gene>